<evidence type="ECO:0000313" key="2">
    <source>
        <dbReference type="Proteomes" id="UP001379533"/>
    </source>
</evidence>
<name>A0ABZ2KBV1_9BACT</name>
<organism evidence="1 2">
    <name type="scientific">Pendulispora brunnea</name>
    <dbReference type="NCBI Taxonomy" id="2905690"/>
    <lineage>
        <taxon>Bacteria</taxon>
        <taxon>Pseudomonadati</taxon>
        <taxon>Myxococcota</taxon>
        <taxon>Myxococcia</taxon>
        <taxon>Myxococcales</taxon>
        <taxon>Sorangiineae</taxon>
        <taxon>Pendulisporaceae</taxon>
        <taxon>Pendulispora</taxon>
    </lineage>
</organism>
<dbReference type="RefSeq" id="WP_394844965.1">
    <property type="nucleotide sequence ID" value="NZ_CP089982.1"/>
</dbReference>
<proteinExistence type="predicted"/>
<protein>
    <submittedName>
        <fullName evidence="1">Uncharacterized protein</fullName>
    </submittedName>
</protein>
<evidence type="ECO:0000313" key="1">
    <source>
        <dbReference type="EMBL" id="WXA94359.1"/>
    </source>
</evidence>
<gene>
    <name evidence="1" type="ORF">LZC95_48930</name>
</gene>
<reference evidence="1 2" key="1">
    <citation type="submission" date="2021-12" db="EMBL/GenBank/DDBJ databases">
        <title>Discovery of the Pendulisporaceae a myxobacterial family with distinct sporulation behavior and unique specialized metabolism.</title>
        <authorList>
            <person name="Garcia R."/>
            <person name="Popoff A."/>
            <person name="Bader C.D."/>
            <person name="Loehr J."/>
            <person name="Walesch S."/>
            <person name="Walt C."/>
            <person name="Boldt J."/>
            <person name="Bunk B."/>
            <person name="Haeckl F.J.F.P.J."/>
            <person name="Gunesch A.P."/>
            <person name="Birkelbach J."/>
            <person name="Nuebel U."/>
            <person name="Pietschmann T."/>
            <person name="Bach T."/>
            <person name="Mueller R."/>
        </authorList>
    </citation>
    <scope>NUCLEOTIDE SEQUENCE [LARGE SCALE GENOMIC DNA]</scope>
    <source>
        <strain evidence="1 2">MSr12523</strain>
    </source>
</reference>
<dbReference type="Proteomes" id="UP001379533">
    <property type="component" value="Chromosome"/>
</dbReference>
<keyword evidence="2" id="KW-1185">Reference proteome</keyword>
<sequence>MKVNPFFKKEIPIKTMFDALFNTILSNKVNVGMEHINDPKFEKPFHAQVENLEECGRRIEKAFDRAGHRKLVSFLEEGTRLKA</sequence>
<accession>A0ABZ2KBV1</accession>
<dbReference type="EMBL" id="CP089982">
    <property type="protein sequence ID" value="WXA94359.1"/>
    <property type="molecule type" value="Genomic_DNA"/>
</dbReference>